<keyword evidence="8" id="KW-0472">Membrane</keyword>
<proteinExistence type="predicted"/>
<dbReference type="PRINTS" id="PR00155">
    <property type="entry name" value="AMICYANIN"/>
</dbReference>
<evidence type="ECO:0000259" key="10">
    <source>
        <dbReference type="Pfam" id="PF00127"/>
    </source>
</evidence>
<comment type="subcellular location">
    <subcellularLocation>
        <location evidence="1">Membrane</location>
    </subcellularLocation>
    <subcellularLocation>
        <location evidence="2">Periplasm</location>
    </subcellularLocation>
</comment>
<dbReference type="PANTHER" id="PTHR34192:SF10">
    <property type="entry name" value="PLASTOCYANIN MAJOR ISOFORM, CHLOROPLASTIC-RELATED"/>
    <property type="match status" value="1"/>
</dbReference>
<comment type="caution">
    <text evidence="11">The sequence shown here is derived from an EMBL/GenBank/DDBJ whole genome shotgun (WGS) entry which is preliminary data.</text>
</comment>
<feature type="domain" description="Blue (type 1) copper" evidence="10">
    <location>
        <begin position="41"/>
        <end position="127"/>
    </location>
</feature>
<evidence type="ECO:0000256" key="6">
    <source>
        <dbReference type="ARBA" id="ARBA00022982"/>
    </source>
</evidence>
<dbReference type="EMBL" id="RKLU01000005">
    <property type="protein sequence ID" value="TQQ79262.1"/>
    <property type="molecule type" value="Genomic_DNA"/>
</dbReference>
<feature type="binding site" evidence="9">
    <location>
        <position position="120"/>
    </location>
    <ligand>
        <name>Cu cation</name>
        <dbReference type="ChEBI" id="CHEBI:23378"/>
    </ligand>
</feature>
<keyword evidence="6" id="KW-0249">Electron transport</keyword>
<sequence length="127" mass="13239">MTNFESPPRRTVLQAVGGTALAASLAGCGGSSEPEPVTVMVGAGNGLAFEPAEIEIETGTTVIWEWTGEGGEHNVVATDDAFASHEDGNVESEAGYTYEYTFDTAGTYEYECIPHSANGMVGTVVVE</sequence>
<keyword evidence="4 9" id="KW-0479">Metal-binding</keyword>
<evidence type="ECO:0000256" key="9">
    <source>
        <dbReference type="PIRSR" id="PIRSR602386-1"/>
    </source>
</evidence>
<dbReference type="OrthoDB" id="11836at2157"/>
<keyword evidence="12" id="KW-1185">Reference proteome</keyword>
<dbReference type="PROSITE" id="PS51318">
    <property type="entry name" value="TAT"/>
    <property type="match status" value="1"/>
</dbReference>
<gene>
    <name evidence="11" type="ORF">EGH24_11560</name>
</gene>
<protein>
    <submittedName>
        <fullName evidence="11">Halocyanin domain-containing protein</fullName>
    </submittedName>
</protein>
<dbReference type="GO" id="GO:0005507">
    <property type="term" value="F:copper ion binding"/>
    <property type="evidence" value="ECO:0007669"/>
    <property type="project" value="InterPro"/>
</dbReference>
<dbReference type="NCBIfam" id="TIGR03102">
    <property type="entry name" value="halo_cynanin"/>
    <property type="match status" value="1"/>
</dbReference>
<dbReference type="GO" id="GO:0016020">
    <property type="term" value="C:membrane"/>
    <property type="evidence" value="ECO:0007669"/>
    <property type="project" value="UniProtKB-SubCell"/>
</dbReference>
<evidence type="ECO:0000256" key="3">
    <source>
        <dbReference type="ARBA" id="ARBA00022448"/>
    </source>
</evidence>
<feature type="binding site" evidence="9">
    <location>
        <position position="115"/>
    </location>
    <ligand>
        <name>Cu cation</name>
        <dbReference type="ChEBI" id="CHEBI:23378"/>
    </ligand>
</feature>
<dbReference type="SUPFAM" id="SSF49503">
    <property type="entry name" value="Cupredoxins"/>
    <property type="match status" value="1"/>
</dbReference>
<dbReference type="GO" id="GO:0042597">
    <property type="term" value="C:periplasmic space"/>
    <property type="evidence" value="ECO:0007669"/>
    <property type="project" value="UniProtKB-SubCell"/>
</dbReference>
<dbReference type="CDD" id="cd04220">
    <property type="entry name" value="Halocyanin"/>
    <property type="match status" value="1"/>
</dbReference>
<comment type="cofactor">
    <cofactor evidence="9">
        <name>Cu cation</name>
        <dbReference type="ChEBI" id="CHEBI:23378"/>
    </cofactor>
    <text evidence="9">Binds 1 copper ion per subunit.</text>
</comment>
<dbReference type="Proteomes" id="UP000705823">
    <property type="component" value="Unassembled WGS sequence"/>
</dbReference>
<dbReference type="PANTHER" id="PTHR34192">
    <property type="entry name" value="PLASTOCYANIN MAJOR ISOFORM, CHLOROPLASTIC-RELATED"/>
    <property type="match status" value="1"/>
</dbReference>
<keyword evidence="5" id="KW-0574">Periplasm</keyword>
<reference evidence="11" key="1">
    <citation type="submission" date="2019-02" db="EMBL/GenBank/DDBJ databases">
        <title>Halonotius sp. a new haloarchaeum isolated from saline soil.</title>
        <authorList>
            <person name="Duran-Viseras A."/>
            <person name="Sanchez-Porro C."/>
            <person name="Ventosa A."/>
        </authorList>
    </citation>
    <scope>NUCLEOTIDE SEQUENCE</scope>
    <source>
        <strain evidence="11">F15B</strain>
    </source>
</reference>
<evidence type="ECO:0000256" key="7">
    <source>
        <dbReference type="ARBA" id="ARBA00023008"/>
    </source>
</evidence>
<evidence type="ECO:0000256" key="5">
    <source>
        <dbReference type="ARBA" id="ARBA00022764"/>
    </source>
</evidence>
<dbReference type="AlphaFoldDB" id="A0A8J8PAS4"/>
<dbReference type="InterPro" id="IPR000923">
    <property type="entry name" value="BlueCu_1"/>
</dbReference>
<dbReference type="Gene3D" id="2.60.40.420">
    <property type="entry name" value="Cupredoxins - blue copper proteins"/>
    <property type="match status" value="1"/>
</dbReference>
<dbReference type="RefSeq" id="WP_142980298.1">
    <property type="nucleotide sequence ID" value="NZ_RKLU01000005.1"/>
</dbReference>
<evidence type="ECO:0000256" key="8">
    <source>
        <dbReference type="ARBA" id="ARBA00023136"/>
    </source>
</evidence>
<evidence type="ECO:0000256" key="2">
    <source>
        <dbReference type="ARBA" id="ARBA00004418"/>
    </source>
</evidence>
<feature type="binding site" evidence="9">
    <location>
        <position position="73"/>
    </location>
    <ligand>
        <name>Cu cation</name>
        <dbReference type="ChEBI" id="CHEBI:23378"/>
    </ligand>
</feature>
<evidence type="ECO:0000256" key="4">
    <source>
        <dbReference type="ARBA" id="ARBA00022723"/>
    </source>
</evidence>
<keyword evidence="3" id="KW-0813">Transport</keyword>
<dbReference type="GO" id="GO:0009055">
    <property type="term" value="F:electron transfer activity"/>
    <property type="evidence" value="ECO:0007669"/>
    <property type="project" value="InterPro"/>
</dbReference>
<accession>A0A8J8PAS4</accession>
<dbReference type="InterPro" id="IPR008972">
    <property type="entry name" value="Cupredoxin"/>
</dbReference>
<dbReference type="InterPro" id="IPR002386">
    <property type="entry name" value="Amicyanin/Pseudoazurin"/>
</dbReference>
<evidence type="ECO:0000313" key="11">
    <source>
        <dbReference type="EMBL" id="TQQ79262.1"/>
    </source>
</evidence>
<evidence type="ECO:0000313" key="12">
    <source>
        <dbReference type="Proteomes" id="UP000705823"/>
    </source>
</evidence>
<dbReference type="Pfam" id="PF00127">
    <property type="entry name" value="Copper-bind"/>
    <property type="match status" value="1"/>
</dbReference>
<name>A0A8J8PAS4_9EURY</name>
<dbReference type="InterPro" id="IPR006311">
    <property type="entry name" value="TAT_signal"/>
</dbReference>
<keyword evidence="7 9" id="KW-0186">Copper</keyword>
<organism evidence="11 12">
    <name type="scientific">Halonotius terrestris</name>
    <dbReference type="NCBI Taxonomy" id="2487750"/>
    <lineage>
        <taxon>Archaea</taxon>
        <taxon>Methanobacteriati</taxon>
        <taxon>Methanobacteriota</taxon>
        <taxon>Stenosarchaea group</taxon>
        <taxon>Halobacteria</taxon>
        <taxon>Halobacteriales</taxon>
        <taxon>Haloferacaceae</taxon>
        <taxon>Halonotius</taxon>
    </lineage>
</organism>
<feature type="binding site" evidence="9">
    <location>
        <position position="112"/>
    </location>
    <ligand>
        <name>Cu cation</name>
        <dbReference type="ChEBI" id="CHEBI:23378"/>
    </ligand>
</feature>
<evidence type="ECO:0000256" key="1">
    <source>
        <dbReference type="ARBA" id="ARBA00004370"/>
    </source>
</evidence>
<dbReference type="InterPro" id="IPR017533">
    <property type="entry name" value="Halocyanin"/>
</dbReference>